<evidence type="ECO:0000256" key="2">
    <source>
        <dbReference type="ARBA" id="ARBA00006403"/>
    </source>
</evidence>
<evidence type="ECO:0000256" key="6">
    <source>
        <dbReference type="ARBA" id="ARBA00023242"/>
    </source>
</evidence>
<dbReference type="Proteomes" id="UP000198323">
    <property type="component" value="Unassembled WGS sequence"/>
</dbReference>
<evidence type="ECO:0000256" key="3">
    <source>
        <dbReference type="ARBA" id="ARBA00023015"/>
    </source>
</evidence>
<keyword evidence="3" id="KW-0805">Transcription regulation</keyword>
<feature type="domain" description="HSF-type DNA-binding" evidence="9">
    <location>
        <begin position="78"/>
        <end position="196"/>
    </location>
</feature>
<dbReference type="FunFam" id="1.10.10.10:FF:000349">
    <property type="entry name" value="Heat shock transcription factor, Y-linked"/>
    <property type="match status" value="1"/>
</dbReference>
<organism evidence="10 11">
    <name type="scientific">Callipepla squamata</name>
    <name type="common">Scaled quail</name>
    <dbReference type="NCBI Taxonomy" id="9009"/>
    <lineage>
        <taxon>Eukaryota</taxon>
        <taxon>Metazoa</taxon>
        <taxon>Chordata</taxon>
        <taxon>Craniata</taxon>
        <taxon>Vertebrata</taxon>
        <taxon>Euteleostomi</taxon>
        <taxon>Archelosauria</taxon>
        <taxon>Archosauria</taxon>
        <taxon>Dinosauria</taxon>
        <taxon>Saurischia</taxon>
        <taxon>Theropoda</taxon>
        <taxon>Coelurosauria</taxon>
        <taxon>Aves</taxon>
        <taxon>Neognathae</taxon>
        <taxon>Galloanserae</taxon>
        <taxon>Galliformes</taxon>
        <taxon>Odontophoridae</taxon>
        <taxon>Callipepla</taxon>
    </lineage>
</organism>
<keyword evidence="5" id="KW-0804">Transcription</keyword>
<dbReference type="AlphaFoldDB" id="A0A226N7C0"/>
<dbReference type="GO" id="GO:0003700">
    <property type="term" value="F:DNA-binding transcription factor activity"/>
    <property type="evidence" value="ECO:0007669"/>
    <property type="project" value="InterPro"/>
</dbReference>
<dbReference type="GO" id="GO:0043565">
    <property type="term" value="F:sequence-specific DNA binding"/>
    <property type="evidence" value="ECO:0007669"/>
    <property type="project" value="InterPro"/>
</dbReference>
<protein>
    <recommendedName>
        <fullName evidence="9">HSF-type DNA-binding domain-containing protein</fullName>
    </recommendedName>
</protein>
<dbReference type="Gene3D" id="1.10.10.10">
    <property type="entry name" value="Winged helix-like DNA-binding domain superfamily/Winged helix DNA-binding domain"/>
    <property type="match status" value="1"/>
</dbReference>
<evidence type="ECO:0000313" key="10">
    <source>
        <dbReference type="EMBL" id="OXB63398.1"/>
    </source>
</evidence>
<keyword evidence="11" id="KW-1185">Reference proteome</keyword>
<dbReference type="SUPFAM" id="SSF46785">
    <property type="entry name" value="Winged helix' DNA-binding domain"/>
    <property type="match status" value="1"/>
</dbReference>
<accession>A0A226N7C0</accession>
<comment type="subcellular location">
    <subcellularLocation>
        <location evidence="1">Nucleus</location>
    </subcellularLocation>
</comment>
<dbReference type="InterPro" id="IPR036388">
    <property type="entry name" value="WH-like_DNA-bd_sf"/>
</dbReference>
<proteinExistence type="inferred from homology"/>
<dbReference type="PANTHER" id="PTHR10015">
    <property type="entry name" value="HEAT SHOCK TRANSCRIPTION FACTOR"/>
    <property type="match status" value="1"/>
</dbReference>
<name>A0A226N7C0_CALSU</name>
<evidence type="ECO:0000256" key="5">
    <source>
        <dbReference type="ARBA" id="ARBA00023163"/>
    </source>
</evidence>
<dbReference type="SMART" id="SM00415">
    <property type="entry name" value="HSF"/>
    <property type="match status" value="1"/>
</dbReference>
<reference evidence="10 11" key="1">
    <citation type="submission" date="2016-07" db="EMBL/GenBank/DDBJ databases">
        <title>Disparate Historic Effective Population Sizes Predicted by Modern Levels of Genome Diversity for the Scaled Quail (Callipepla squamata) and the Northern Bobwhite (Colinus virginianus): Inferences from First and Second Generation Draft Genome Assemblies for Sympatric New World Quail.</title>
        <authorList>
            <person name="Oldeschulte D.L."/>
            <person name="Halley Y.A."/>
            <person name="Bhattarai E.K."/>
            <person name="Brashear W.A."/>
            <person name="Hill J."/>
            <person name="Metz R.P."/>
            <person name="Johnson C.D."/>
            <person name="Rollins D."/>
            <person name="Peterson M.J."/>
            <person name="Bickhart D.M."/>
            <person name="Decker J.E."/>
            <person name="Seabury C.M."/>
        </authorList>
    </citation>
    <scope>NUCLEOTIDE SEQUENCE [LARGE SCALE GENOMIC DNA]</scope>
    <source>
        <strain evidence="10 11">Texas</strain>
        <tissue evidence="10">Leg muscle</tissue>
    </source>
</reference>
<gene>
    <name evidence="10" type="ORF">ASZ78_004839</name>
</gene>
<feature type="region of interest" description="Disordered" evidence="8">
    <location>
        <begin position="204"/>
        <end position="279"/>
    </location>
</feature>
<dbReference type="InterPro" id="IPR000232">
    <property type="entry name" value="HSF_DNA-bd"/>
</dbReference>
<sequence>MEASSSETASISDVEVLLETAAPAFSSLPGQDPAAAVSAAGTEAVEERDSEMVLVEEDNKDLCLSSSEGSAGQASVFTSLSFPQKLWVLAESGDVKSVWWGLGGNCLVIEEELFLVEVLAREGAMRVFGCTSIKSFVRQLNHYGFTKVPRDVERSPSLPEFLAEEEVFVSSRKLLLYSSPYFRRDFPYLLQHCKRRAARKRRAVDATATAPGLQEAGNESAQRSSPGAHPTQDAAAGPERSVQAAEPGCTQAAALVGPPPAKRSKEDSPRAQAGTAHTLPGPAVAPVLEQCWAWLCSCQMLGATRAPTAHGAQPFVMPTLTPGRSQQELPQAPEMAQLQAPLDALSFLCTSFAMAMMSLDWQPWAAPHCPTCTCCQHQAALHCPTCTCCQNREDAGLGTAT</sequence>
<dbReference type="Pfam" id="PF00447">
    <property type="entry name" value="HSF_DNA-bind"/>
    <property type="match status" value="1"/>
</dbReference>
<evidence type="ECO:0000256" key="7">
    <source>
        <dbReference type="RuleBase" id="RU004020"/>
    </source>
</evidence>
<evidence type="ECO:0000256" key="4">
    <source>
        <dbReference type="ARBA" id="ARBA00023125"/>
    </source>
</evidence>
<dbReference type="GO" id="GO:0005634">
    <property type="term" value="C:nucleus"/>
    <property type="evidence" value="ECO:0007669"/>
    <property type="project" value="UniProtKB-SubCell"/>
</dbReference>
<keyword evidence="4" id="KW-0238">DNA-binding</keyword>
<evidence type="ECO:0000313" key="11">
    <source>
        <dbReference type="Proteomes" id="UP000198323"/>
    </source>
</evidence>
<dbReference type="OrthoDB" id="6418155at2759"/>
<dbReference type="InterPro" id="IPR036390">
    <property type="entry name" value="WH_DNA-bd_sf"/>
</dbReference>
<dbReference type="PANTHER" id="PTHR10015:SF336">
    <property type="entry name" value="HEAT SHOCK TRANSCRIPTION FACTOR, Y-LINKED"/>
    <property type="match status" value="1"/>
</dbReference>
<comment type="caution">
    <text evidence="10">The sequence shown here is derived from an EMBL/GenBank/DDBJ whole genome shotgun (WGS) entry which is preliminary data.</text>
</comment>
<evidence type="ECO:0000256" key="8">
    <source>
        <dbReference type="SAM" id="MobiDB-lite"/>
    </source>
</evidence>
<keyword evidence="6" id="KW-0539">Nucleus</keyword>
<comment type="similarity">
    <text evidence="2 7">Belongs to the HSF family.</text>
</comment>
<evidence type="ECO:0000259" key="9">
    <source>
        <dbReference type="SMART" id="SM00415"/>
    </source>
</evidence>
<dbReference type="STRING" id="9009.A0A226N7C0"/>
<evidence type="ECO:0000256" key="1">
    <source>
        <dbReference type="ARBA" id="ARBA00004123"/>
    </source>
</evidence>
<dbReference type="EMBL" id="MCFN01000167">
    <property type="protein sequence ID" value="OXB63398.1"/>
    <property type="molecule type" value="Genomic_DNA"/>
</dbReference>